<dbReference type="KEGG" id="nio:NITINOP_1603"/>
<dbReference type="STRING" id="1715989.NITINOP_1603"/>
<gene>
    <name evidence="2" type="ORF">NITINOP_1603</name>
</gene>
<dbReference type="EMBL" id="LN885086">
    <property type="protein sequence ID" value="CUQ66578.1"/>
    <property type="molecule type" value="Genomic_DNA"/>
</dbReference>
<evidence type="ECO:0000313" key="2">
    <source>
        <dbReference type="EMBL" id="CUQ66578.1"/>
    </source>
</evidence>
<proteinExistence type="predicted"/>
<keyword evidence="1" id="KW-0812">Transmembrane</keyword>
<feature type="transmembrane region" description="Helical" evidence="1">
    <location>
        <begin position="16"/>
        <end position="38"/>
    </location>
</feature>
<organism evidence="2 3">
    <name type="scientific">Candidatus Nitrospira inopinata</name>
    <dbReference type="NCBI Taxonomy" id="1715989"/>
    <lineage>
        <taxon>Bacteria</taxon>
        <taxon>Pseudomonadati</taxon>
        <taxon>Nitrospirota</taxon>
        <taxon>Nitrospiria</taxon>
        <taxon>Nitrospirales</taxon>
        <taxon>Nitrospiraceae</taxon>
        <taxon>Nitrospira</taxon>
    </lineage>
</organism>
<evidence type="ECO:0000313" key="3">
    <source>
        <dbReference type="Proteomes" id="UP000066284"/>
    </source>
</evidence>
<dbReference type="Proteomes" id="UP000066284">
    <property type="component" value="Chromosome 1"/>
</dbReference>
<keyword evidence="3" id="KW-1185">Reference proteome</keyword>
<protein>
    <submittedName>
        <fullName evidence="2">Uncharacterized protein</fullName>
    </submittedName>
</protein>
<keyword evidence="1" id="KW-0472">Membrane</keyword>
<dbReference type="AlphaFoldDB" id="A0A0S4KY48"/>
<accession>A0A0S4KY48</accession>
<name>A0A0S4KY48_9BACT</name>
<reference evidence="3" key="1">
    <citation type="submission" date="2015-09" db="EMBL/GenBank/DDBJ databases">
        <authorList>
            <person name="Daims H."/>
        </authorList>
    </citation>
    <scope>NUCLEOTIDE SEQUENCE [LARGE SCALE GENOMIC DNA]</scope>
</reference>
<sequence length="39" mass="4426">MRDVHIMDELKENKGWVFLLGAFLIGILSFALMTAGFIK</sequence>
<evidence type="ECO:0000256" key="1">
    <source>
        <dbReference type="SAM" id="Phobius"/>
    </source>
</evidence>
<keyword evidence="1" id="KW-1133">Transmembrane helix</keyword>